<dbReference type="Proteomes" id="UP000077202">
    <property type="component" value="Unassembled WGS sequence"/>
</dbReference>
<keyword evidence="3" id="KW-1185">Reference proteome</keyword>
<evidence type="ECO:0000313" key="3">
    <source>
        <dbReference type="Proteomes" id="UP000077202"/>
    </source>
</evidence>
<feature type="region of interest" description="Disordered" evidence="1">
    <location>
        <begin position="1"/>
        <end position="28"/>
    </location>
</feature>
<gene>
    <name evidence="2" type="ORF">AXG93_1520s1280</name>
</gene>
<dbReference type="EMBL" id="LVLJ01003740">
    <property type="protein sequence ID" value="OAE19954.1"/>
    <property type="molecule type" value="Genomic_DNA"/>
</dbReference>
<evidence type="ECO:0000313" key="2">
    <source>
        <dbReference type="EMBL" id="OAE19954.1"/>
    </source>
</evidence>
<comment type="caution">
    <text evidence="2">The sequence shown here is derived from an EMBL/GenBank/DDBJ whole genome shotgun (WGS) entry which is preliminary data.</text>
</comment>
<reference evidence="2" key="1">
    <citation type="submission" date="2016-03" db="EMBL/GenBank/DDBJ databases">
        <title>Mechanisms controlling the formation of the plant cell surface in tip-growing cells are functionally conserved among land plants.</title>
        <authorList>
            <person name="Honkanen S."/>
            <person name="Jones V.A."/>
            <person name="Morieri G."/>
            <person name="Champion C."/>
            <person name="Hetherington A.J."/>
            <person name="Kelly S."/>
            <person name="Saint-Marcoux D."/>
            <person name="Proust H."/>
            <person name="Prescott H."/>
            <person name="Dolan L."/>
        </authorList>
    </citation>
    <scope>NUCLEOTIDE SEQUENCE [LARGE SCALE GENOMIC DNA]</scope>
    <source>
        <tissue evidence="2">Whole gametophyte</tissue>
    </source>
</reference>
<sequence length="88" mass="9972">MSSVPKQEPSREAMSFEKMQSMSELEENLTMYEGQLQQVKELHEAEPDSAEYEDMHGELEEGSTTEQHARQDLCRSCFARSSASDPLG</sequence>
<dbReference type="AlphaFoldDB" id="A0A176VGD2"/>
<accession>A0A176VGD2</accession>
<proteinExistence type="predicted"/>
<organism evidence="2 3">
    <name type="scientific">Marchantia polymorpha subsp. ruderalis</name>
    <dbReference type="NCBI Taxonomy" id="1480154"/>
    <lineage>
        <taxon>Eukaryota</taxon>
        <taxon>Viridiplantae</taxon>
        <taxon>Streptophyta</taxon>
        <taxon>Embryophyta</taxon>
        <taxon>Marchantiophyta</taxon>
        <taxon>Marchantiopsida</taxon>
        <taxon>Marchantiidae</taxon>
        <taxon>Marchantiales</taxon>
        <taxon>Marchantiaceae</taxon>
        <taxon>Marchantia</taxon>
    </lineage>
</organism>
<name>A0A176VGD2_MARPO</name>
<protein>
    <submittedName>
        <fullName evidence="2">Uncharacterized protein</fullName>
    </submittedName>
</protein>
<evidence type="ECO:0000256" key="1">
    <source>
        <dbReference type="SAM" id="MobiDB-lite"/>
    </source>
</evidence>
<feature type="region of interest" description="Disordered" evidence="1">
    <location>
        <begin position="43"/>
        <end position="70"/>
    </location>
</feature>